<accession>A0AAD4L971</accession>
<evidence type="ECO:0000259" key="1">
    <source>
        <dbReference type="Pfam" id="PF20415"/>
    </source>
</evidence>
<comment type="caution">
    <text evidence="2">The sequence shown here is derived from an EMBL/GenBank/DDBJ whole genome shotgun (WGS) entry which is preliminary data.</text>
</comment>
<keyword evidence="3" id="KW-1185">Reference proteome</keyword>
<evidence type="ECO:0000313" key="3">
    <source>
        <dbReference type="Proteomes" id="UP001201163"/>
    </source>
</evidence>
<dbReference type="Pfam" id="PF20415">
    <property type="entry name" value="DUF6699"/>
    <property type="match status" value="1"/>
</dbReference>
<feature type="domain" description="DUF6699" evidence="1">
    <location>
        <begin position="172"/>
        <end position="312"/>
    </location>
</feature>
<evidence type="ECO:0000313" key="2">
    <source>
        <dbReference type="EMBL" id="KAH8979096.1"/>
    </source>
</evidence>
<reference evidence="2" key="1">
    <citation type="submission" date="2022-01" db="EMBL/GenBank/DDBJ databases">
        <title>Comparative genomics reveals a dynamic genome evolution in the ectomycorrhizal milk-cap (Lactarius) mushrooms.</title>
        <authorList>
            <consortium name="DOE Joint Genome Institute"/>
            <person name="Lebreton A."/>
            <person name="Tang N."/>
            <person name="Kuo A."/>
            <person name="LaButti K."/>
            <person name="Drula E."/>
            <person name="Barry K."/>
            <person name="Clum A."/>
            <person name="Lipzen A."/>
            <person name="Mousain D."/>
            <person name="Ng V."/>
            <person name="Wang R."/>
            <person name="Wang X."/>
            <person name="Dai Y."/>
            <person name="Henrissat B."/>
            <person name="Grigoriev I.V."/>
            <person name="Guerin-Laguette A."/>
            <person name="Yu F."/>
            <person name="Martin F.M."/>
        </authorList>
    </citation>
    <scope>NUCLEOTIDE SEQUENCE</scope>
    <source>
        <strain evidence="2">QP</strain>
    </source>
</reference>
<organism evidence="2 3">
    <name type="scientific">Lactarius akahatsu</name>
    <dbReference type="NCBI Taxonomy" id="416441"/>
    <lineage>
        <taxon>Eukaryota</taxon>
        <taxon>Fungi</taxon>
        <taxon>Dikarya</taxon>
        <taxon>Basidiomycota</taxon>
        <taxon>Agaricomycotina</taxon>
        <taxon>Agaricomycetes</taxon>
        <taxon>Russulales</taxon>
        <taxon>Russulaceae</taxon>
        <taxon>Lactarius</taxon>
    </lineage>
</organism>
<gene>
    <name evidence="2" type="ORF">EDB92DRAFT_1806757</name>
</gene>
<dbReference type="AlphaFoldDB" id="A0AAD4L971"/>
<dbReference type="Proteomes" id="UP001201163">
    <property type="component" value="Unassembled WGS sequence"/>
</dbReference>
<protein>
    <recommendedName>
        <fullName evidence="1">DUF6699 domain-containing protein</fullName>
    </recommendedName>
</protein>
<dbReference type="InterPro" id="IPR046522">
    <property type="entry name" value="DUF6699"/>
</dbReference>
<sequence length="331" mass="36653">MDPPNAGQFYQQPQRNSPFVVPSPLVPVPGLVATPMATSLTLPPSWAPNTPQMSVPYVPSPHVPSPAASWHHLQPATSAPGTIAWQPYPYPHPGTLPAAAFWSTPALVAPNIPPTPLIPGQPLAMSGGLPLQGSQPSWAPVESWPPREQTLPVHLSPWLSPNPVNPDRPHVVWDVSEAPSKAQRISGKDIFVSMHEAFAPDATAVFPETDEIVVVCDAGLAQDMWPPIRIRKEKVTSGDVFWAIYEYFQKTVSRDEVEHIKSRSEDDYRRLLEACYRRCARTSGLADITRRQGVKRVDCLEDRTAWWGLWPVFTPDGTWSLHLNLMESNRA</sequence>
<proteinExistence type="predicted"/>
<name>A0AAD4L971_9AGAM</name>
<dbReference type="EMBL" id="JAKELL010000185">
    <property type="protein sequence ID" value="KAH8979096.1"/>
    <property type="molecule type" value="Genomic_DNA"/>
</dbReference>